<dbReference type="Proteomes" id="UP000814128">
    <property type="component" value="Unassembled WGS sequence"/>
</dbReference>
<evidence type="ECO:0000313" key="1">
    <source>
        <dbReference type="EMBL" id="KAI0035608.1"/>
    </source>
</evidence>
<reference evidence="1" key="2">
    <citation type="journal article" date="2022" name="New Phytol.">
        <title>Evolutionary transition to the ectomycorrhizal habit in the genomes of a hyperdiverse lineage of mushroom-forming fungi.</title>
        <authorList>
            <person name="Looney B."/>
            <person name="Miyauchi S."/>
            <person name="Morin E."/>
            <person name="Drula E."/>
            <person name="Courty P.E."/>
            <person name="Kohler A."/>
            <person name="Kuo A."/>
            <person name="LaButti K."/>
            <person name="Pangilinan J."/>
            <person name="Lipzen A."/>
            <person name="Riley R."/>
            <person name="Andreopoulos W."/>
            <person name="He G."/>
            <person name="Johnson J."/>
            <person name="Nolan M."/>
            <person name="Tritt A."/>
            <person name="Barry K.W."/>
            <person name="Grigoriev I.V."/>
            <person name="Nagy L.G."/>
            <person name="Hibbett D."/>
            <person name="Henrissat B."/>
            <person name="Matheny P.B."/>
            <person name="Labbe J."/>
            <person name="Martin F.M."/>
        </authorList>
    </citation>
    <scope>NUCLEOTIDE SEQUENCE</scope>
    <source>
        <strain evidence="1">EC-137</strain>
    </source>
</reference>
<keyword evidence="2" id="KW-1185">Reference proteome</keyword>
<proteinExistence type="predicted"/>
<dbReference type="EMBL" id="MU273482">
    <property type="protein sequence ID" value="KAI0035608.1"/>
    <property type="molecule type" value="Genomic_DNA"/>
</dbReference>
<gene>
    <name evidence="1" type="ORF">K488DRAFT_42972</name>
</gene>
<reference evidence="1" key="1">
    <citation type="submission" date="2021-02" db="EMBL/GenBank/DDBJ databases">
        <authorList>
            <consortium name="DOE Joint Genome Institute"/>
            <person name="Ahrendt S."/>
            <person name="Looney B.P."/>
            <person name="Miyauchi S."/>
            <person name="Morin E."/>
            <person name="Drula E."/>
            <person name="Courty P.E."/>
            <person name="Chicoki N."/>
            <person name="Fauchery L."/>
            <person name="Kohler A."/>
            <person name="Kuo A."/>
            <person name="Labutti K."/>
            <person name="Pangilinan J."/>
            <person name="Lipzen A."/>
            <person name="Riley R."/>
            <person name="Andreopoulos W."/>
            <person name="He G."/>
            <person name="Johnson J."/>
            <person name="Barry K.W."/>
            <person name="Grigoriev I.V."/>
            <person name="Nagy L."/>
            <person name="Hibbett D."/>
            <person name="Henrissat B."/>
            <person name="Matheny P.B."/>
            <person name="Labbe J."/>
            <person name="Martin F."/>
        </authorList>
    </citation>
    <scope>NUCLEOTIDE SEQUENCE</scope>
    <source>
        <strain evidence="1">EC-137</strain>
    </source>
</reference>
<name>A0ACB8QUW6_9AGAM</name>
<comment type="caution">
    <text evidence="1">The sequence shown here is derived from an EMBL/GenBank/DDBJ whole genome shotgun (WGS) entry which is preliminary data.</text>
</comment>
<organism evidence="1 2">
    <name type="scientific">Vararia minispora EC-137</name>
    <dbReference type="NCBI Taxonomy" id="1314806"/>
    <lineage>
        <taxon>Eukaryota</taxon>
        <taxon>Fungi</taxon>
        <taxon>Dikarya</taxon>
        <taxon>Basidiomycota</taxon>
        <taxon>Agaricomycotina</taxon>
        <taxon>Agaricomycetes</taxon>
        <taxon>Russulales</taxon>
        <taxon>Lachnocladiaceae</taxon>
        <taxon>Vararia</taxon>
    </lineage>
</organism>
<accession>A0ACB8QUW6</accession>
<sequence>MRDITDLSHVLTSDSGSFCEGHPRFARSLCCTIDEHGSAVSHLSLSSHTGTHIDAPAHFIPSGATVDSLSLSQLICPAVVIDARGHEPSTLLDWEEIFARYEGTYREGVAVLVCTGWSAHWSTKLYPSNPRLSPSIASRLLDAGVRVLGIDALSPDGESAKHEVHHVWLGRGGIIAENLNGLERLLGDGDGEIQWMVSLLPLRIERCDGSPVRAIAWRE</sequence>
<evidence type="ECO:0000313" key="2">
    <source>
        <dbReference type="Proteomes" id="UP000814128"/>
    </source>
</evidence>
<protein>
    <submittedName>
        <fullName evidence="1">Cyclase</fullName>
    </submittedName>
</protein>